<dbReference type="EMBL" id="MSZS01000009">
    <property type="protein sequence ID" value="PKX89610.1"/>
    <property type="molecule type" value="Genomic_DNA"/>
</dbReference>
<evidence type="ECO:0000256" key="8">
    <source>
        <dbReference type="ARBA" id="ARBA00022723"/>
    </source>
</evidence>
<evidence type="ECO:0000256" key="5">
    <source>
        <dbReference type="ARBA" id="ARBA00014651"/>
    </source>
</evidence>
<feature type="compositionally biased region" description="Polar residues" evidence="15">
    <location>
        <begin position="8"/>
        <end position="18"/>
    </location>
</feature>
<comment type="caution">
    <text evidence="17">The sequence shown here is derived from an EMBL/GenBank/DDBJ whole genome shotgun (WGS) entry which is preliminary data.</text>
</comment>
<keyword evidence="8" id="KW-0479">Metal-binding</keyword>
<keyword evidence="10" id="KW-0378">Hydrolase</keyword>
<keyword evidence="12" id="KW-1133">Transmembrane helix</keyword>
<dbReference type="AlphaFoldDB" id="A0A2I1BW60"/>
<comment type="subcellular location">
    <subcellularLocation>
        <location evidence="1">Membrane</location>
        <topology evidence="1">Single-pass membrane protein</topology>
    </subcellularLocation>
    <subcellularLocation>
        <location evidence="2">Mitochondrion</location>
    </subcellularLocation>
</comment>
<organism evidence="17 18">
    <name type="scientific">Aspergillus novofumigatus (strain IBT 16806)</name>
    <dbReference type="NCBI Taxonomy" id="1392255"/>
    <lineage>
        <taxon>Eukaryota</taxon>
        <taxon>Fungi</taxon>
        <taxon>Dikarya</taxon>
        <taxon>Ascomycota</taxon>
        <taxon>Pezizomycotina</taxon>
        <taxon>Eurotiomycetes</taxon>
        <taxon>Eurotiomycetidae</taxon>
        <taxon>Eurotiales</taxon>
        <taxon>Aspergillaceae</taxon>
        <taxon>Aspergillus</taxon>
        <taxon>Aspergillus subgen. Fumigati</taxon>
    </lineage>
</organism>
<dbReference type="GO" id="GO:0016787">
    <property type="term" value="F:hydrolase activity"/>
    <property type="evidence" value="ECO:0007669"/>
    <property type="project" value="UniProtKB-KW"/>
</dbReference>
<dbReference type="PROSITE" id="PS50830">
    <property type="entry name" value="TNASE_3"/>
    <property type="match status" value="1"/>
</dbReference>
<evidence type="ECO:0000256" key="6">
    <source>
        <dbReference type="ARBA" id="ARBA00022692"/>
    </source>
</evidence>
<proteinExistence type="inferred from homology"/>
<evidence type="ECO:0000256" key="12">
    <source>
        <dbReference type="ARBA" id="ARBA00022989"/>
    </source>
</evidence>
<keyword evidence="14" id="KW-0472">Membrane</keyword>
<dbReference type="RefSeq" id="XP_024678205.1">
    <property type="nucleotide sequence ID" value="XM_024831367.1"/>
</dbReference>
<evidence type="ECO:0000256" key="10">
    <source>
        <dbReference type="ARBA" id="ARBA00022801"/>
    </source>
</evidence>
<dbReference type="InterPro" id="IPR016071">
    <property type="entry name" value="Staphylococal_nuclease_OB-fold"/>
</dbReference>
<evidence type="ECO:0000256" key="7">
    <source>
        <dbReference type="ARBA" id="ARBA00022722"/>
    </source>
</evidence>
<evidence type="ECO:0000256" key="4">
    <source>
        <dbReference type="ARBA" id="ARBA00013404"/>
    </source>
</evidence>
<evidence type="ECO:0000256" key="2">
    <source>
        <dbReference type="ARBA" id="ARBA00004173"/>
    </source>
</evidence>
<keyword evidence="13" id="KW-0496">Mitochondrion</keyword>
<dbReference type="Gene3D" id="2.40.50.90">
    <property type="match status" value="1"/>
</dbReference>
<gene>
    <name evidence="17" type="ORF">P174DRAFT_507296</name>
</gene>
<dbReference type="GO" id="GO:0016020">
    <property type="term" value="C:membrane"/>
    <property type="evidence" value="ECO:0007669"/>
    <property type="project" value="UniProtKB-SubCell"/>
</dbReference>
<keyword evidence="7" id="KW-0540">Nuclease</keyword>
<evidence type="ECO:0000256" key="9">
    <source>
        <dbReference type="ARBA" id="ARBA00022759"/>
    </source>
</evidence>
<keyword evidence="9" id="KW-0255">Endonuclease</keyword>
<dbReference type="SMART" id="SM00318">
    <property type="entry name" value="SNc"/>
    <property type="match status" value="1"/>
</dbReference>
<feature type="domain" description="TNase-like" evidence="16">
    <location>
        <begin position="97"/>
        <end position="255"/>
    </location>
</feature>
<dbReference type="Proteomes" id="UP000234474">
    <property type="component" value="Unassembled WGS sequence"/>
</dbReference>
<dbReference type="GO" id="GO:0005739">
    <property type="term" value="C:mitochondrion"/>
    <property type="evidence" value="ECO:0007669"/>
    <property type="project" value="UniProtKB-SubCell"/>
</dbReference>
<feature type="compositionally biased region" description="Basic and acidic residues" evidence="15">
    <location>
        <begin position="19"/>
        <end position="28"/>
    </location>
</feature>
<evidence type="ECO:0000313" key="18">
    <source>
        <dbReference type="Proteomes" id="UP000234474"/>
    </source>
</evidence>
<evidence type="ECO:0000256" key="15">
    <source>
        <dbReference type="SAM" id="MobiDB-lite"/>
    </source>
</evidence>
<sequence>MRWPPWASDSQAQQQTAKDSSEHDERQAAAKSTTASKKKDWESSVTAIDWAAFTEARTIIPTLILTSGFLGAFYIHRRYLRRFPDAVSITPSYFRRRSLLGQVTSVGDGDNFRIYHTPGGRLAGWGWLPWKKIPTSKKELRDKTVHIRLAGIDAPELAHFGRPEQPFAREAHQWLTSYLLGHRVRAYIHRPDQYQRAVASVYVRRLLDFPPFRRRDVSYEMLKRGLATVYEAKMGAEFGGEAMERKYKKAEWWAKLRVLGCGKTIAAIRQTGRVPESTRRVWDWRRLRSPGLKLRNEARPGI</sequence>
<dbReference type="OMA" id="IYHTPGG"/>
<name>A0A2I1BW60_ASPN1</name>
<evidence type="ECO:0000256" key="14">
    <source>
        <dbReference type="ARBA" id="ARBA00023136"/>
    </source>
</evidence>
<dbReference type="Pfam" id="PF00565">
    <property type="entry name" value="SNase"/>
    <property type="match status" value="1"/>
</dbReference>
<dbReference type="OrthoDB" id="430293at2759"/>
<dbReference type="STRING" id="1392255.A0A2I1BW60"/>
<reference evidence="18" key="1">
    <citation type="journal article" date="2018" name="Proc. Natl. Acad. Sci. U.S.A.">
        <title>Linking secondary metabolites to gene clusters through genome sequencing of six diverse Aspergillus species.</title>
        <authorList>
            <person name="Kaerboelling I."/>
            <person name="Vesth T.C."/>
            <person name="Frisvad J.C."/>
            <person name="Nybo J.L."/>
            <person name="Theobald S."/>
            <person name="Kuo A."/>
            <person name="Bowyer P."/>
            <person name="Matsuda Y."/>
            <person name="Mondo S."/>
            <person name="Lyhne E.K."/>
            <person name="Kogle M.E."/>
            <person name="Clum A."/>
            <person name="Lipzen A."/>
            <person name="Salamov A."/>
            <person name="Ngan C.Y."/>
            <person name="Daum C."/>
            <person name="Chiniquy J."/>
            <person name="Barry K."/>
            <person name="LaButti K."/>
            <person name="Haridas S."/>
            <person name="Simmons B.A."/>
            <person name="Magnuson J.K."/>
            <person name="Mortensen U.H."/>
            <person name="Larsen T.O."/>
            <person name="Grigoriev I.V."/>
            <person name="Baker S.E."/>
            <person name="Andersen M.R."/>
        </authorList>
    </citation>
    <scope>NUCLEOTIDE SEQUENCE [LARGE SCALE GENOMIC DNA]</scope>
    <source>
        <strain evidence="18">IBT 16806</strain>
    </source>
</reference>
<keyword evidence="18" id="KW-1185">Reference proteome</keyword>
<dbReference type="PANTHER" id="PTHR12302:SF3">
    <property type="entry name" value="SERINE_THREONINE-PROTEIN KINASE 31"/>
    <property type="match status" value="1"/>
</dbReference>
<evidence type="ECO:0000256" key="3">
    <source>
        <dbReference type="ARBA" id="ARBA00005435"/>
    </source>
</evidence>
<evidence type="ECO:0000256" key="13">
    <source>
        <dbReference type="ARBA" id="ARBA00023128"/>
    </source>
</evidence>
<evidence type="ECO:0000256" key="11">
    <source>
        <dbReference type="ARBA" id="ARBA00022837"/>
    </source>
</evidence>
<protein>
    <recommendedName>
        <fullName evidence="4">Probable endonuclease LCL3</fullName>
    </recommendedName>
    <alternativeName>
        <fullName evidence="5">Probable endonuclease lcl3</fullName>
    </alternativeName>
</protein>
<keyword evidence="11" id="KW-0106">Calcium</keyword>
<dbReference type="PANTHER" id="PTHR12302">
    <property type="entry name" value="EBNA2 BINDING PROTEIN P100"/>
    <property type="match status" value="1"/>
</dbReference>
<comment type="similarity">
    <text evidence="3">Belongs to the LCL3 family.</text>
</comment>
<dbReference type="GO" id="GO:0046872">
    <property type="term" value="F:metal ion binding"/>
    <property type="evidence" value="ECO:0007669"/>
    <property type="project" value="UniProtKB-KW"/>
</dbReference>
<dbReference type="InterPro" id="IPR035437">
    <property type="entry name" value="SNase_OB-fold_sf"/>
</dbReference>
<accession>A0A2I1BW60</accession>
<keyword evidence="6" id="KW-0812">Transmembrane</keyword>
<dbReference type="GeneID" id="36538704"/>
<dbReference type="VEuPathDB" id="FungiDB:P174DRAFT_507296"/>
<dbReference type="FunFam" id="2.40.50.90:FF:000029">
    <property type="entry name" value="Probable endonuclease lcl3"/>
    <property type="match status" value="1"/>
</dbReference>
<dbReference type="SUPFAM" id="SSF50199">
    <property type="entry name" value="Staphylococcal nuclease"/>
    <property type="match status" value="1"/>
</dbReference>
<dbReference type="GO" id="GO:0004519">
    <property type="term" value="F:endonuclease activity"/>
    <property type="evidence" value="ECO:0007669"/>
    <property type="project" value="UniProtKB-KW"/>
</dbReference>
<feature type="region of interest" description="Disordered" evidence="15">
    <location>
        <begin position="1"/>
        <end position="36"/>
    </location>
</feature>
<evidence type="ECO:0000313" key="17">
    <source>
        <dbReference type="EMBL" id="PKX89610.1"/>
    </source>
</evidence>
<evidence type="ECO:0000256" key="1">
    <source>
        <dbReference type="ARBA" id="ARBA00004167"/>
    </source>
</evidence>
<evidence type="ECO:0000259" key="16">
    <source>
        <dbReference type="PROSITE" id="PS50830"/>
    </source>
</evidence>